<feature type="compositionally biased region" description="Basic residues" evidence="1">
    <location>
        <begin position="388"/>
        <end position="398"/>
    </location>
</feature>
<dbReference type="InterPro" id="IPR019285">
    <property type="entry name" value="DUF2336"/>
</dbReference>
<organism evidence="2 3">
    <name type="scientific">Roseibium aestuarii</name>
    <dbReference type="NCBI Taxonomy" id="2600299"/>
    <lineage>
        <taxon>Bacteria</taxon>
        <taxon>Pseudomonadati</taxon>
        <taxon>Pseudomonadota</taxon>
        <taxon>Alphaproteobacteria</taxon>
        <taxon>Hyphomicrobiales</taxon>
        <taxon>Stappiaceae</taxon>
        <taxon>Roseibium</taxon>
    </lineage>
</organism>
<evidence type="ECO:0000256" key="1">
    <source>
        <dbReference type="SAM" id="MobiDB-lite"/>
    </source>
</evidence>
<dbReference type="Proteomes" id="UP001597327">
    <property type="component" value="Unassembled WGS sequence"/>
</dbReference>
<reference evidence="3" key="1">
    <citation type="journal article" date="2019" name="Int. J. Syst. Evol. Microbiol.">
        <title>The Global Catalogue of Microorganisms (GCM) 10K type strain sequencing project: providing services to taxonomists for standard genome sequencing and annotation.</title>
        <authorList>
            <consortium name="The Broad Institute Genomics Platform"/>
            <consortium name="The Broad Institute Genome Sequencing Center for Infectious Disease"/>
            <person name="Wu L."/>
            <person name="Ma J."/>
        </authorList>
    </citation>
    <scope>NUCLEOTIDE SEQUENCE [LARGE SCALE GENOMIC DNA]</scope>
    <source>
        <strain evidence="3">JCM 3369</strain>
    </source>
</reference>
<gene>
    <name evidence="2" type="ORF">ACFSC7_13065</name>
</gene>
<name>A0ABW4JXB2_9HYPH</name>
<sequence length="398" mass="42595">MQQADGHGEKRKETMLNLGMLSEMAKDASKTGRRTLISAVTDLFLSAKDREAEQVSILFGDIVMRVLGELEAETRMALSSRVSSHPAAPRDLITTLARDEISVAQPVLEHSPVLTDEDLVDLATSQSMDHLDAIAGRAQLDETVTEALVENGSDEVVTKVACNAGASLGESTFTKLVDRARNSEPLLEALARREDLPQEVVANLASMVSEELRERLQAVGGDQSLADNMAGRAMEEVKARASRVGQSMAQAKKVIEAVRAGKTSLEEAVAHFAKADKAAELGILLATVNRLPPASVSSLVYAKSDKPLIILCKANKLDVSAFKHILTMRARRLGSGVHELNDAMKRYEGFSVQAAKVALAELLKSMTQPGGADEDDGSDGADEGVFRVSKKRAGAKAP</sequence>
<feature type="compositionally biased region" description="Acidic residues" evidence="1">
    <location>
        <begin position="372"/>
        <end position="382"/>
    </location>
</feature>
<dbReference type="Pfam" id="PF10098">
    <property type="entry name" value="DUF2336"/>
    <property type="match status" value="1"/>
</dbReference>
<keyword evidence="3" id="KW-1185">Reference proteome</keyword>
<accession>A0ABW4JXB2</accession>
<evidence type="ECO:0000313" key="2">
    <source>
        <dbReference type="EMBL" id="MFD1696452.1"/>
    </source>
</evidence>
<comment type="caution">
    <text evidence="2">The sequence shown here is derived from an EMBL/GenBank/DDBJ whole genome shotgun (WGS) entry which is preliminary data.</text>
</comment>
<dbReference type="RefSeq" id="WP_208998769.1">
    <property type="nucleotide sequence ID" value="NZ_VORA01000002.1"/>
</dbReference>
<dbReference type="EMBL" id="JBHUFA010000004">
    <property type="protein sequence ID" value="MFD1696452.1"/>
    <property type="molecule type" value="Genomic_DNA"/>
</dbReference>
<proteinExistence type="predicted"/>
<feature type="region of interest" description="Disordered" evidence="1">
    <location>
        <begin position="367"/>
        <end position="398"/>
    </location>
</feature>
<protein>
    <submittedName>
        <fullName evidence="2">DUF2336 domain-containing protein</fullName>
    </submittedName>
</protein>
<evidence type="ECO:0000313" key="3">
    <source>
        <dbReference type="Proteomes" id="UP001597327"/>
    </source>
</evidence>